<feature type="non-terminal residue" evidence="7">
    <location>
        <position position="1"/>
    </location>
</feature>
<evidence type="ECO:0000256" key="4">
    <source>
        <dbReference type="PROSITE-ProRule" id="PRU01343"/>
    </source>
</evidence>
<dbReference type="Pfam" id="PF06839">
    <property type="entry name" value="Zn_ribbon_GRF"/>
    <property type="match status" value="1"/>
</dbReference>
<dbReference type="Gramene" id="TVU33645">
    <property type="protein sequence ID" value="TVU33645"/>
    <property type="gene ID" value="EJB05_25475"/>
</dbReference>
<gene>
    <name evidence="7" type="ORF">EJB05_25475</name>
</gene>
<keyword evidence="3" id="KW-0862">Zinc</keyword>
<dbReference type="GO" id="GO:0008270">
    <property type="term" value="F:zinc ion binding"/>
    <property type="evidence" value="ECO:0007669"/>
    <property type="project" value="UniProtKB-KW"/>
</dbReference>
<evidence type="ECO:0000256" key="5">
    <source>
        <dbReference type="SAM" id="Phobius"/>
    </source>
</evidence>
<evidence type="ECO:0000313" key="8">
    <source>
        <dbReference type="Proteomes" id="UP000324897"/>
    </source>
</evidence>
<dbReference type="OrthoDB" id="693962at2759"/>
<dbReference type="InterPro" id="IPR010666">
    <property type="entry name" value="Znf_GRF"/>
</dbReference>
<evidence type="ECO:0000256" key="3">
    <source>
        <dbReference type="ARBA" id="ARBA00022833"/>
    </source>
</evidence>
<feature type="transmembrane region" description="Helical" evidence="5">
    <location>
        <begin position="116"/>
        <end position="134"/>
    </location>
</feature>
<sequence length="136" mass="15697">MSQGSSSTRLRNKQALLAAARRVDCPNCRVRACVNIAKTPANYDRMFYKCPYFSRHGCQYYEWADEMEENQFAAPREVDAPVPAREVQGPLAQPRFAPVAEAEPMDLRVIEEKLKWIEKIVFVCVVLVMYSLFFKK</sequence>
<keyword evidence="1" id="KW-0479">Metal-binding</keyword>
<comment type="caution">
    <text evidence="7">The sequence shown here is derived from an EMBL/GenBank/DDBJ whole genome shotgun (WGS) entry which is preliminary data.</text>
</comment>
<dbReference type="Proteomes" id="UP000324897">
    <property type="component" value="Chromosome 1"/>
</dbReference>
<accession>A0A5J9VCG8</accession>
<keyword evidence="2 4" id="KW-0863">Zinc-finger</keyword>
<name>A0A5J9VCG8_9POAL</name>
<protein>
    <recommendedName>
        <fullName evidence="6">GRF-type domain-containing protein</fullName>
    </recommendedName>
</protein>
<evidence type="ECO:0000313" key="7">
    <source>
        <dbReference type="EMBL" id="TVU33645.1"/>
    </source>
</evidence>
<evidence type="ECO:0000259" key="6">
    <source>
        <dbReference type="PROSITE" id="PS51999"/>
    </source>
</evidence>
<keyword evidence="5" id="KW-0472">Membrane</keyword>
<proteinExistence type="predicted"/>
<evidence type="ECO:0000256" key="1">
    <source>
        <dbReference type="ARBA" id="ARBA00022723"/>
    </source>
</evidence>
<keyword evidence="8" id="KW-1185">Reference proteome</keyword>
<dbReference type="EMBL" id="RWGY01000011">
    <property type="protein sequence ID" value="TVU33645.1"/>
    <property type="molecule type" value="Genomic_DNA"/>
</dbReference>
<feature type="domain" description="GRF-type" evidence="6">
    <location>
        <begin position="25"/>
        <end position="67"/>
    </location>
</feature>
<dbReference type="AlphaFoldDB" id="A0A5J9VCG8"/>
<evidence type="ECO:0000256" key="2">
    <source>
        <dbReference type="ARBA" id="ARBA00022771"/>
    </source>
</evidence>
<reference evidence="7 8" key="1">
    <citation type="journal article" date="2019" name="Sci. Rep.">
        <title>A high-quality genome of Eragrostis curvula grass provides insights into Poaceae evolution and supports new strategies to enhance forage quality.</title>
        <authorList>
            <person name="Carballo J."/>
            <person name="Santos B.A.C.M."/>
            <person name="Zappacosta D."/>
            <person name="Garbus I."/>
            <person name="Selva J.P."/>
            <person name="Gallo C.A."/>
            <person name="Diaz A."/>
            <person name="Albertini E."/>
            <person name="Caccamo M."/>
            <person name="Echenique V."/>
        </authorList>
    </citation>
    <scope>NUCLEOTIDE SEQUENCE [LARGE SCALE GENOMIC DNA]</scope>
    <source>
        <strain evidence="8">cv. Victoria</strain>
        <tissue evidence="7">Leaf</tissue>
    </source>
</reference>
<keyword evidence="5" id="KW-0812">Transmembrane</keyword>
<organism evidence="7 8">
    <name type="scientific">Eragrostis curvula</name>
    <name type="common">weeping love grass</name>
    <dbReference type="NCBI Taxonomy" id="38414"/>
    <lineage>
        <taxon>Eukaryota</taxon>
        <taxon>Viridiplantae</taxon>
        <taxon>Streptophyta</taxon>
        <taxon>Embryophyta</taxon>
        <taxon>Tracheophyta</taxon>
        <taxon>Spermatophyta</taxon>
        <taxon>Magnoliopsida</taxon>
        <taxon>Liliopsida</taxon>
        <taxon>Poales</taxon>
        <taxon>Poaceae</taxon>
        <taxon>PACMAD clade</taxon>
        <taxon>Chloridoideae</taxon>
        <taxon>Eragrostideae</taxon>
        <taxon>Eragrostidinae</taxon>
        <taxon>Eragrostis</taxon>
    </lineage>
</organism>
<dbReference type="PROSITE" id="PS51999">
    <property type="entry name" value="ZF_GRF"/>
    <property type="match status" value="1"/>
</dbReference>
<keyword evidence="5" id="KW-1133">Transmembrane helix</keyword>